<feature type="domain" description="Endonuclease/exonuclease/phosphatase" evidence="1">
    <location>
        <begin position="41"/>
        <end position="240"/>
    </location>
</feature>
<keyword evidence="2" id="KW-0378">Hydrolase</keyword>
<accession>A0AB39NYY7</accession>
<dbReference type="SUPFAM" id="SSF56219">
    <property type="entry name" value="DNase I-like"/>
    <property type="match status" value="1"/>
</dbReference>
<sequence>MPSEVDILAPPKTVAESVKQWQAVVDDVVPAKAADSNLLIATWNLRAFGDLTKAWKTGEGISPKRNFADIHAIAAVIRRFDVVAVQEVRGNLRALRHLLKVLGEDWGFILTDVTLGKDGNNERLAFLFDTRRVKPSGLACELVVPLEQDAGVGASGLDRQFARTPYAVSFLASGQTFTLVTLHVDYGHTAADRVPELQAIAKWLASWAEQEFDWDHNLIALGDFNIDRVGDPLFEAFTSTGLTPAPQLADLPRTIFDKPGAAHFYDQIAWFTKGQQQRPVLNLQAVAGGQVDFVDALQSEGTRNDLSWHISDHFPLWMEFAIPAD</sequence>
<gene>
    <name evidence="2" type="ORF">AB5J56_00560</name>
</gene>
<dbReference type="Pfam" id="PF03372">
    <property type="entry name" value="Exo_endo_phos"/>
    <property type="match status" value="1"/>
</dbReference>
<keyword evidence="2" id="KW-0255">Endonuclease</keyword>
<organism evidence="2">
    <name type="scientific">Streptomyces sp. R21</name>
    <dbReference type="NCBI Taxonomy" id="3238627"/>
    <lineage>
        <taxon>Bacteria</taxon>
        <taxon>Bacillati</taxon>
        <taxon>Actinomycetota</taxon>
        <taxon>Actinomycetes</taxon>
        <taxon>Kitasatosporales</taxon>
        <taxon>Streptomycetaceae</taxon>
        <taxon>Streptomyces</taxon>
    </lineage>
</organism>
<evidence type="ECO:0000313" key="2">
    <source>
        <dbReference type="EMBL" id="XDQ23304.1"/>
    </source>
</evidence>
<reference evidence="2" key="1">
    <citation type="submission" date="2024-07" db="EMBL/GenBank/DDBJ databases">
        <authorList>
            <person name="Yu S.T."/>
        </authorList>
    </citation>
    <scope>NUCLEOTIDE SEQUENCE</scope>
    <source>
        <strain evidence="2">R21</strain>
    </source>
</reference>
<protein>
    <submittedName>
        <fullName evidence="2">Endonuclease/exonuclease/phosphatase family protein</fullName>
    </submittedName>
</protein>
<name>A0AB39NYY7_9ACTN</name>
<evidence type="ECO:0000259" key="1">
    <source>
        <dbReference type="Pfam" id="PF03372"/>
    </source>
</evidence>
<keyword evidence="2" id="KW-0540">Nuclease</keyword>
<dbReference type="AlphaFoldDB" id="A0AB39NYY7"/>
<dbReference type="RefSeq" id="WP_369228901.1">
    <property type="nucleotide sequence ID" value="NZ_CP163435.1"/>
</dbReference>
<dbReference type="CDD" id="cd10283">
    <property type="entry name" value="MnuA_DNase1-like"/>
    <property type="match status" value="1"/>
</dbReference>
<dbReference type="Gene3D" id="3.60.10.10">
    <property type="entry name" value="Endonuclease/exonuclease/phosphatase"/>
    <property type="match status" value="1"/>
</dbReference>
<dbReference type="EMBL" id="CP163435">
    <property type="protein sequence ID" value="XDQ23304.1"/>
    <property type="molecule type" value="Genomic_DNA"/>
</dbReference>
<dbReference type="InterPro" id="IPR036691">
    <property type="entry name" value="Endo/exonu/phosph_ase_sf"/>
</dbReference>
<proteinExistence type="predicted"/>
<dbReference type="GO" id="GO:0004519">
    <property type="term" value="F:endonuclease activity"/>
    <property type="evidence" value="ECO:0007669"/>
    <property type="project" value="UniProtKB-KW"/>
</dbReference>
<dbReference type="InterPro" id="IPR005135">
    <property type="entry name" value="Endo/exonuclease/phosphatase"/>
</dbReference>